<evidence type="ECO:0000256" key="3">
    <source>
        <dbReference type="SAM" id="Phobius"/>
    </source>
</evidence>
<keyword evidence="3" id="KW-0812">Transmembrane</keyword>
<name>A0A8C4SXA2_ERPCA</name>
<dbReference type="PANTHER" id="PTHR11256:SF42">
    <property type="entry name" value="APOPTOSIS REGULATOR BAX"/>
    <property type="match status" value="1"/>
</dbReference>
<evidence type="ECO:0000256" key="2">
    <source>
        <dbReference type="ARBA" id="ARBA00022703"/>
    </source>
</evidence>
<keyword evidence="2" id="KW-0053">Apoptosis</keyword>
<protein>
    <recommendedName>
        <fullName evidence="4">Bcl-2 Bcl-2 homology region 1-3 domain-containing protein</fullName>
    </recommendedName>
</protein>
<reference evidence="5" key="1">
    <citation type="submission" date="2021-06" db="EMBL/GenBank/DDBJ databases">
        <authorList>
            <consortium name="Wellcome Sanger Institute Data Sharing"/>
        </authorList>
    </citation>
    <scope>NUCLEOTIDE SEQUENCE [LARGE SCALE GENOMIC DNA]</scope>
</reference>
<sequence length="177" mass="20326">TSTISGKTDTGVFHLCYFIHDYVSHESELNSEFDPISVQLRDPRHEKLLNKLVDISKRLDGDEELQQLINDVQPSRETFLQVAHQLFCNGNLNWGRLIALFYFACKLAMKALRQKAEEIVTCIISWTINYIREHLLIWIMDQGGWEGILSYNQSLWPTVGVFIAGVITAVVAMRRLS</sequence>
<accession>A0A8C4SXA2</accession>
<dbReference type="GO" id="GO:0051400">
    <property type="term" value="F:BH domain binding"/>
    <property type="evidence" value="ECO:0007669"/>
    <property type="project" value="TreeGrafter"/>
</dbReference>
<evidence type="ECO:0000313" key="5">
    <source>
        <dbReference type="Ensembl" id="ENSECRP00000022787.1"/>
    </source>
</evidence>
<dbReference type="PROSITE" id="PS50062">
    <property type="entry name" value="BCL2_FAMILY"/>
    <property type="match status" value="1"/>
</dbReference>
<dbReference type="InterPro" id="IPR046371">
    <property type="entry name" value="Bcl-2_BH1-3"/>
</dbReference>
<comment type="similarity">
    <text evidence="1">Belongs to the Bcl-2 family.</text>
</comment>
<dbReference type="InterPro" id="IPR026298">
    <property type="entry name" value="Bcl-2_fam"/>
</dbReference>
<dbReference type="InterPro" id="IPR036834">
    <property type="entry name" value="Bcl-2-like_sf"/>
</dbReference>
<proteinExistence type="inferred from homology"/>
<dbReference type="GO" id="GO:0015267">
    <property type="term" value="F:channel activity"/>
    <property type="evidence" value="ECO:0007669"/>
    <property type="project" value="TreeGrafter"/>
</dbReference>
<dbReference type="InterPro" id="IPR002475">
    <property type="entry name" value="Bcl2-like"/>
</dbReference>
<dbReference type="Gene3D" id="1.10.437.10">
    <property type="entry name" value="Blc2-like"/>
    <property type="match status" value="1"/>
</dbReference>
<dbReference type="PANTHER" id="PTHR11256">
    <property type="entry name" value="BCL-2 RELATED"/>
    <property type="match status" value="1"/>
</dbReference>
<dbReference type="PRINTS" id="PR01862">
    <property type="entry name" value="BCL2FAMILY"/>
</dbReference>
<dbReference type="GeneTree" id="ENSGT01130000278292"/>
<dbReference type="SMART" id="SM00337">
    <property type="entry name" value="BCL"/>
    <property type="match status" value="1"/>
</dbReference>
<dbReference type="Proteomes" id="UP000694620">
    <property type="component" value="Chromosome 12"/>
</dbReference>
<dbReference type="Pfam" id="PF00452">
    <property type="entry name" value="Bcl-2"/>
    <property type="match status" value="1"/>
</dbReference>
<dbReference type="SUPFAM" id="SSF56854">
    <property type="entry name" value="Bcl-2 inhibitors of programmed cell death"/>
    <property type="match status" value="1"/>
</dbReference>
<dbReference type="GO" id="GO:0042981">
    <property type="term" value="P:regulation of apoptotic process"/>
    <property type="evidence" value="ECO:0007669"/>
    <property type="project" value="InterPro"/>
</dbReference>
<dbReference type="GO" id="GO:0097192">
    <property type="term" value="P:extrinsic apoptotic signaling pathway in absence of ligand"/>
    <property type="evidence" value="ECO:0007669"/>
    <property type="project" value="TreeGrafter"/>
</dbReference>
<dbReference type="AlphaFoldDB" id="A0A8C4SXA2"/>
<reference evidence="5" key="2">
    <citation type="submission" date="2025-08" db="UniProtKB">
        <authorList>
            <consortium name="Ensembl"/>
        </authorList>
    </citation>
    <scope>IDENTIFICATION</scope>
</reference>
<dbReference type="GO" id="GO:0008053">
    <property type="term" value="P:mitochondrial fusion"/>
    <property type="evidence" value="ECO:0007669"/>
    <property type="project" value="TreeGrafter"/>
</dbReference>
<keyword evidence="3" id="KW-0472">Membrane</keyword>
<feature type="transmembrane region" description="Helical" evidence="3">
    <location>
        <begin position="119"/>
        <end position="140"/>
    </location>
</feature>
<feature type="domain" description="Bcl-2 Bcl-2 homology region 1-3" evidence="4">
    <location>
        <begin position="49"/>
        <end position="145"/>
    </location>
</feature>
<feature type="transmembrane region" description="Helical" evidence="3">
    <location>
        <begin position="155"/>
        <end position="173"/>
    </location>
</feature>
<evidence type="ECO:0000259" key="4">
    <source>
        <dbReference type="SMART" id="SM00337"/>
    </source>
</evidence>
<dbReference type="GO" id="GO:0005741">
    <property type="term" value="C:mitochondrial outer membrane"/>
    <property type="evidence" value="ECO:0007669"/>
    <property type="project" value="TreeGrafter"/>
</dbReference>
<keyword evidence="6" id="KW-1185">Reference proteome</keyword>
<dbReference type="CDD" id="cd06845">
    <property type="entry name" value="Bcl-2_like"/>
    <property type="match status" value="1"/>
</dbReference>
<keyword evidence="3" id="KW-1133">Transmembrane helix</keyword>
<dbReference type="GO" id="GO:0001836">
    <property type="term" value="P:release of cytochrome c from mitochondria"/>
    <property type="evidence" value="ECO:0007669"/>
    <property type="project" value="TreeGrafter"/>
</dbReference>
<reference evidence="5" key="3">
    <citation type="submission" date="2025-09" db="UniProtKB">
        <authorList>
            <consortium name="Ensembl"/>
        </authorList>
    </citation>
    <scope>IDENTIFICATION</scope>
</reference>
<dbReference type="GO" id="GO:0008630">
    <property type="term" value="P:intrinsic apoptotic signaling pathway in response to DNA damage"/>
    <property type="evidence" value="ECO:0007669"/>
    <property type="project" value="TreeGrafter"/>
</dbReference>
<evidence type="ECO:0000256" key="1">
    <source>
        <dbReference type="ARBA" id="ARBA00009458"/>
    </source>
</evidence>
<organism evidence="5 6">
    <name type="scientific">Erpetoichthys calabaricus</name>
    <name type="common">Rope fish</name>
    <name type="synonym">Calamoichthys calabaricus</name>
    <dbReference type="NCBI Taxonomy" id="27687"/>
    <lineage>
        <taxon>Eukaryota</taxon>
        <taxon>Metazoa</taxon>
        <taxon>Chordata</taxon>
        <taxon>Craniata</taxon>
        <taxon>Vertebrata</taxon>
        <taxon>Euteleostomi</taxon>
        <taxon>Actinopterygii</taxon>
        <taxon>Polypteriformes</taxon>
        <taxon>Polypteridae</taxon>
        <taxon>Erpetoichthys</taxon>
    </lineage>
</organism>
<evidence type="ECO:0000313" key="6">
    <source>
        <dbReference type="Proteomes" id="UP000694620"/>
    </source>
</evidence>
<dbReference type="Ensembl" id="ENSECRT00000023278.1">
    <property type="protein sequence ID" value="ENSECRP00000022787.1"/>
    <property type="gene ID" value="ENSECRG00000015404.1"/>
</dbReference>